<proteinExistence type="predicted"/>
<keyword evidence="4" id="KW-1185">Reference proteome</keyword>
<feature type="region of interest" description="Disordered" evidence="1">
    <location>
        <begin position="71"/>
        <end position="92"/>
    </location>
</feature>
<dbReference type="InParanoid" id="A0A2K2DPE2"/>
<protein>
    <submittedName>
        <fullName evidence="2 3">Uncharacterized protein</fullName>
    </submittedName>
</protein>
<evidence type="ECO:0000256" key="1">
    <source>
        <dbReference type="SAM" id="MobiDB-lite"/>
    </source>
</evidence>
<dbReference type="Gramene" id="PNT76145">
    <property type="protein sequence ID" value="PNT76145"/>
    <property type="gene ID" value="BRADI_1g44985v3"/>
</dbReference>
<sequence length="149" mass="16224">MELERVPLCDTGPGGFIGGENTRKVKSSSASRTRVGPAGKTIFGPFCCFVCLSRGPDGIYHLFVRSASAPDATTHAGHGGKRSEMRTGAPQRCCPPRPIANPKLSWKWVGTDRKADDCRNRSLRWGACFVHFGLNGPLQPKWLAPLEFP</sequence>
<evidence type="ECO:0000313" key="4">
    <source>
        <dbReference type="Proteomes" id="UP000008810"/>
    </source>
</evidence>
<reference evidence="2" key="2">
    <citation type="submission" date="2017-06" db="EMBL/GenBank/DDBJ databases">
        <title>WGS assembly of Brachypodium distachyon.</title>
        <authorList>
            <consortium name="The International Brachypodium Initiative"/>
            <person name="Lucas S."/>
            <person name="Harmon-Smith M."/>
            <person name="Lail K."/>
            <person name="Tice H."/>
            <person name="Grimwood J."/>
            <person name="Bruce D."/>
            <person name="Barry K."/>
            <person name="Shu S."/>
            <person name="Lindquist E."/>
            <person name="Wang M."/>
            <person name="Pitluck S."/>
            <person name="Vogel J.P."/>
            <person name="Garvin D.F."/>
            <person name="Mockler T.C."/>
            <person name="Schmutz J."/>
            <person name="Rokhsar D."/>
            <person name="Bevan M.W."/>
        </authorList>
    </citation>
    <scope>NUCLEOTIDE SEQUENCE</scope>
    <source>
        <strain evidence="2">Bd21</strain>
    </source>
</reference>
<dbReference type="AlphaFoldDB" id="A0A2K2DPE2"/>
<reference evidence="2 3" key="1">
    <citation type="journal article" date="2010" name="Nature">
        <title>Genome sequencing and analysis of the model grass Brachypodium distachyon.</title>
        <authorList>
            <consortium name="International Brachypodium Initiative"/>
        </authorList>
    </citation>
    <scope>NUCLEOTIDE SEQUENCE [LARGE SCALE GENOMIC DNA]</scope>
    <source>
        <strain evidence="2 3">Bd21</strain>
    </source>
</reference>
<reference evidence="3" key="3">
    <citation type="submission" date="2018-08" db="UniProtKB">
        <authorList>
            <consortium name="EnsemblPlants"/>
        </authorList>
    </citation>
    <scope>IDENTIFICATION</scope>
    <source>
        <strain evidence="3">cv. Bd21</strain>
    </source>
</reference>
<organism evidence="2">
    <name type="scientific">Brachypodium distachyon</name>
    <name type="common">Purple false brome</name>
    <name type="synonym">Trachynia distachya</name>
    <dbReference type="NCBI Taxonomy" id="15368"/>
    <lineage>
        <taxon>Eukaryota</taxon>
        <taxon>Viridiplantae</taxon>
        <taxon>Streptophyta</taxon>
        <taxon>Embryophyta</taxon>
        <taxon>Tracheophyta</taxon>
        <taxon>Spermatophyta</taxon>
        <taxon>Magnoliopsida</taxon>
        <taxon>Liliopsida</taxon>
        <taxon>Poales</taxon>
        <taxon>Poaceae</taxon>
        <taxon>BOP clade</taxon>
        <taxon>Pooideae</taxon>
        <taxon>Stipodae</taxon>
        <taxon>Brachypodieae</taxon>
        <taxon>Brachypodium</taxon>
    </lineage>
</organism>
<evidence type="ECO:0000313" key="3">
    <source>
        <dbReference type="EnsemblPlants" id="PNT76145"/>
    </source>
</evidence>
<evidence type="ECO:0000313" key="2">
    <source>
        <dbReference type="EMBL" id="PNT76145.1"/>
    </source>
</evidence>
<dbReference type="Proteomes" id="UP000008810">
    <property type="component" value="Chromosome 1"/>
</dbReference>
<dbReference type="EnsemblPlants" id="PNT76145">
    <property type="protein sequence ID" value="PNT76145"/>
    <property type="gene ID" value="BRADI_1g44985v3"/>
</dbReference>
<name>A0A2K2DPE2_BRADI</name>
<dbReference type="EMBL" id="CM000880">
    <property type="protein sequence ID" value="PNT76145.1"/>
    <property type="molecule type" value="Genomic_DNA"/>
</dbReference>
<gene>
    <name evidence="2" type="ORF">BRADI_1g44985v3</name>
</gene>
<accession>A0A2K2DPE2</accession>